<reference evidence="10 11" key="1">
    <citation type="submission" date="2017-05" db="EMBL/GenBank/DDBJ databases">
        <authorList>
            <person name="Varghese N."/>
            <person name="Submissions S."/>
        </authorList>
    </citation>
    <scope>NUCLEOTIDE SEQUENCE [LARGE SCALE GENOMIC DNA]</scope>
    <source>
        <strain evidence="10 11">DSM 100094</strain>
    </source>
</reference>
<dbReference type="InterPro" id="IPR038731">
    <property type="entry name" value="RgtA/B/C-like"/>
</dbReference>
<keyword evidence="11" id="KW-1185">Reference proteome</keyword>
<evidence type="ECO:0000256" key="1">
    <source>
        <dbReference type="ARBA" id="ARBA00004651"/>
    </source>
</evidence>
<feature type="transmembrane region" description="Helical" evidence="8">
    <location>
        <begin position="195"/>
        <end position="215"/>
    </location>
</feature>
<feature type="domain" description="Glycosyltransferase RgtA/B/C/D-like" evidence="9">
    <location>
        <begin position="57"/>
        <end position="215"/>
    </location>
</feature>
<dbReference type="Proteomes" id="UP000319014">
    <property type="component" value="Unassembled WGS sequence"/>
</dbReference>
<name>A0A521DRL0_9RHOB</name>
<keyword evidence="7 8" id="KW-0472">Membrane</keyword>
<dbReference type="OrthoDB" id="9811222at2"/>
<feature type="transmembrane region" description="Helical" evidence="8">
    <location>
        <begin position="293"/>
        <end position="311"/>
    </location>
</feature>
<dbReference type="InterPro" id="IPR050297">
    <property type="entry name" value="LipidA_mod_glycosyltrf_83"/>
</dbReference>
<dbReference type="GO" id="GO:0009103">
    <property type="term" value="P:lipopolysaccharide biosynthetic process"/>
    <property type="evidence" value="ECO:0007669"/>
    <property type="project" value="UniProtKB-ARBA"/>
</dbReference>
<gene>
    <name evidence="10" type="ORF">SAMN06265221_10992</name>
</gene>
<keyword evidence="4 10" id="KW-0808">Transferase</keyword>
<protein>
    <submittedName>
        <fullName evidence="10">Dolichyl-phosphate-mannose-protein mannosyltransferase</fullName>
    </submittedName>
</protein>
<dbReference type="PANTHER" id="PTHR33908:SF11">
    <property type="entry name" value="MEMBRANE PROTEIN"/>
    <property type="match status" value="1"/>
</dbReference>
<organism evidence="10 11">
    <name type="scientific">Paracoccus laeviglucosivorans</name>
    <dbReference type="NCBI Taxonomy" id="1197861"/>
    <lineage>
        <taxon>Bacteria</taxon>
        <taxon>Pseudomonadati</taxon>
        <taxon>Pseudomonadota</taxon>
        <taxon>Alphaproteobacteria</taxon>
        <taxon>Rhodobacterales</taxon>
        <taxon>Paracoccaceae</taxon>
        <taxon>Paracoccus</taxon>
    </lineage>
</organism>
<evidence type="ECO:0000313" key="10">
    <source>
        <dbReference type="EMBL" id="SMO74346.1"/>
    </source>
</evidence>
<sequence>MQKSAHWPADPVRAAIWAILALTAWRLALMPFSRLELFVDEAQYWLWGRELAFGAYSKPPLVGWLIRAANEIAGSDAPWVARLPWPICHAIAALAVLALGRRLAPPDVAALAGVTYATLPAISLGSLLISTDSPMLMFLALSLLLWHRQAAGAGRLNALALGAAIGLAMMSKYAMLFALAGLAVTAIWPAWRLRLTDLLIVALTALLVLAPNLIWNMQHDMATMRHTAENADFHGLALHPDLALRFLAEQFVVAGPVVFAAIVLGLRRGPLAVLTAAPLLICTLQALNAGANANWAVGAYVSGAILAALVLSRRWAIASLAINGTLALALPLVAIAADHLRRADGSPMLDRYVGVEAPMTAALNRITENRQAPALVISDDRAVLAQLFYLTRRDHWEGVTVRALPAKDRAPNSHYELLYPLTTQPGPGWLVTDTAPACAAQTAVLDGKMRLYRLDQVCLDQMRSIASAIP</sequence>
<accession>A0A521DRL0</accession>
<evidence type="ECO:0000313" key="11">
    <source>
        <dbReference type="Proteomes" id="UP000319014"/>
    </source>
</evidence>
<evidence type="ECO:0000256" key="3">
    <source>
        <dbReference type="ARBA" id="ARBA00022676"/>
    </source>
</evidence>
<dbReference type="GO" id="GO:0005886">
    <property type="term" value="C:plasma membrane"/>
    <property type="evidence" value="ECO:0007669"/>
    <property type="project" value="UniProtKB-SubCell"/>
</dbReference>
<evidence type="ECO:0000256" key="7">
    <source>
        <dbReference type="ARBA" id="ARBA00023136"/>
    </source>
</evidence>
<evidence type="ECO:0000256" key="5">
    <source>
        <dbReference type="ARBA" id="ARBA00022692"/>
    </source>
</evidence>
<feature type="transmembrane region" description="Helical" evidence="8">
    <location>
        <begin position="242"/>
        <end position="264"/>
    </location>
</feature>
<feature type="transmembrane region" description="Helical" evidence="8">
    <location>
        <begin position="318"/>
        <end position="337"/>
    </location>
</feature>
<keyword evidence="5 8" id="KW-0812">Transmembrane</keyword>
<evidence type="ECO:0000259" key="9">
    <source>
        <dbReference type="Pfam" id="PF13231"/>
    </source>
</evidence>
<dbReference type="AlphaFoldDB" id="A0A521DRL0"/>
<comment type="subcellular location">
    <subcellularLocation>
        <location evidence="1">Cell membrane</location>
        <topology evidence="1">Multi-pass membrane protein</topology>
    </subcellularLocation>
</comment>
<feature type="transmembrane region" description="Helical" evidence="8">
    <location>
        <begin position="83"/>
        <end position="100"/>
    </location>
</feature>
<evidence type="ECO:0000256" key="2">
    <source>
        <dbReference type="ARBA" id="ARBA00022475"/>
    </source>
</evidence>
<dbReference type="GO" id="GO:0016763">
    <property type="term" value="F:pentosyltransferase activity"/>
    <property type="evidence" value="ECO:0007669"/>
    <property type="project" value="TreeGrafter"/>
</dbReference>
<dbReference type="Pfam" id="PF13231">
    <property type="entry name" value="PMT_2"/>
    <property type="match status" value="1"/>
</dbReference>
<evidence type="ECO:0000256" key="8">
    <source>
        <dbReference type="SAM" id="Phobius"/>
    </source>
</evidence>
<feature type="transmembrane region" description="Helical" evidence="8">
    <location>
        <begin position="12"/>
        <end position="29"/>
    </location>
</feature>
<feature type="transmembrane region" description="Helical" evidence="8">
    <location>
        <begin position="271"/>
        <end position="287"/>
    </location>
</feature>
<feature type="transmembrane region" description="Helical" evidence="8">
    <location>
        <begin position="158"/>
        <end position="188"/>
    </location>
</feature>
<evidence type="ECO:0000256" key="6">
    <source>
        <dbReference type="ARBA" id="ARBA00022989"/>
    </source>
</evidence>
<keyword evidence="6 8" id="KW-1133">Transmembrane helix</keyword>
<keyword evidence="2" id="KW-1003">Cell membrane</keyword>
<dbReference type="PANTHER" id="PTHR33908">
    <property type="entry name" value="MANNOSYLTRANSFERASE YKCB-RELATED"/>
    <property type="match status" value="1"/>
</dbReference>
<evidence type="ECO:0000256" key="4">
    <source>
        <dbReference type="ARBA" id="ARBA00022679"/>
    </source>
</evidence>
<keyword evidence="3 10" id="KW-0328">Glycosyltransferase</keyword>
<dbReference type="RefSeq" id="WP_142663364.1">
    <property type="nucleotide sequence ID" value="NZ_FXTK01000009.1"/>
</dbReference>
<dbReference type="EMBL" id="FXTK01000009">
    <property type="protein sequence ID" value="SMO74346.1"/>
    <property type="molecule type" value="Genomic_DNA"/>
</dbReference>
<proteinExistence type="predicted"/>